<dbReference type="GO" id="GO:0009306">
    <property type="term" value="P:protein secretion"/>
    <property type="evidence" value="ECO:0007669"/>
    <property type="project" value="InterPro"/>
</dbReference>
<evidence type="ECO:0000256" key="5">
    <source>
        <dbReference type="ARBA" id="ARBA00022475"/>
    </source>
</evidence>
<evidence type="ECO:0000256" key="3">
    <source>
        <dbReference type="ARBA" id="ARBA00005745"/>
    </source>
</evidence>
<keyword evidence="4 11" id="KW-0813">Transport</keyword>
<feature type="transmembrane region" description="Helical" evidence="12">
    <location>
        <begin position="373"/>
        <end position="394"/>
    </location>
</feature>
<dbReference type="InterPro" id="IPR003004">
    <property type="entry name" value="GspF/PilC"/>
</dbReference>
<dbReference type="Proteomes" id="UP000318478">
    <property type="component" value="Unassembled WGS sequence"/>
</dbReference>
<keyword evidence="5" id="KW-1003">Cell membrane</keyword>
<evidence type="ECO:0000256" key="2">
    <source>
        <dbReference type="ARBA" id="ARBA00004429"/>
    </source>
</evidence>
<feature type="domain" description="Type II secretion system protein GspF" evidence="13">
    <location>
        <begin position="270"/>
        <end position="392"/>
    </location>
</feature>
<dbReference type="RefSeq" id="WP_146591009.1">
    <property type="nucleotide sequence ID" value="NZ_SJPO01000013.1"/>
</dbReference>
<evidence type="ECO:0000256" key="7">
    <source>
        <dbReference type="ARBA" id="ARBA00022692"/>
    </source>
</evidence>
<dbReference type="PRINTS" id="PR00812">
    <property type="entry name" value="BCTERIALGSPF"/>
</dbReference>
<keyword evidence="6" id="KW-0997">Cell inner membrane</keyword>
<dbReference type="InterPro" id="IPR018076">
    <property type="entry name" value="T2SS_GspF_dom"/>
</dbReference>
<sequence length="400" mass="42902">MPDFAYTARDLSGALIQGTLSAGSEREVVASLSSKELFPLTVKTTSKRVAGESIKVSAKYVTPFYSQLASLLRSGVPLLRSLQVIGEQASNPPFKAVITDITDRVEDGATLSEAMARHPRAFPELATSIVRAGGEGGFLEDALDRVALFTDQQSELRAKVLGAMAYPIILAIVGTLVVNGLIIFVVPNVQGLFDRLDERGELPTVTVWLMALSSLMTSYWGLIALGVLVAGVVAIVRWFSTPVGRTTLDRLRIKLPMAGSIYLSLAVARFCRVLGTLLKGGVPIVRSLDIAADSTGNVVLSEVVRNASENITSGETLAAPLAASGHFPRDVCEMIAVAEQSNNLEIVLEQISNSLEKSTWRRIELFVKLLEPLMLLVMAACVLVVVIALLLPIIKMSTSV</sequence>
<comment type="similarity">
    <text evidence="3 11">Belongs to the GSP F family.</text>
</comment>
<keyword evidence="15" id="KW-1185">Reference proteome</keyword>
<dbReference type="PANTHER" id="PTHR30012:SF0">
    <property type="entry name" value="TYPE II SECRETION SYSTEM PROTEIN F-RELATED"/>
    <property type="match status" value="1"/>
</dbReference>
<dbReference type="EMBL" id="SJPO01000013">
    <property type="protein sequence ID" value="TWT67006.1"/>
    <property type="molecule type" value="Genomic_DNA"/>
</dbReference>
<feature type="transmembrane region" description="Helical" evidence="12">
    <location>
        <begin position="219"/>
        <end position="239"/>
    </location>
</feature>
<protein>
    <recommendedName>
        <fullName evidence="10">General secretion pathway protein F</fullName>
    </recommendedName>
</protein>
<dbReference type="GO" id="GO:0005886">
    <property type="term" value="C:plasma membrane"/>
    <property type="evidence" value="ECO:0007669"/>
    <property type="project" value="UniProtKB-SubCell"/>
</dbReference>
<reference evidence="14 15" key="1">
    <citation type="submission" date="2019-02" db="EMBL/GenBank/DDBJ databases">
        <title>Deep-cultivation of Planctomycetes and their phenomic and genomic characterization uncovers novel biology.</title>
        <authorList>
            <person name="Wiegand S."/>
            <person name="Jogler M."/>
            <person name="Boedeker C."/>
            <person name="Pinto D."/>
            <person name="Vollmers J."/>
            <person name="Rivas-Marin E."/>
            <person name="Kohn T."/>
            <person name="Peeters S.H."/>
            <person name="Heuer A."/>
            <person name="Rast P."/>
            <person name="Oberbeckmann S."/>
            <person name="Bunk B."/>
            <person name="Jeske O."/>
            <person name="Meyerdierks A."/>
            <person name="Storesund J.E."/>
            <person name="Kallscheuer N."/>
            <person name="Luecker S."/>
            <person name="Lage O.M."/>
            <person name="Pohl T."/>
            <person name="Merkel B.J."/>
            <person name="Hornburger P."/>
            <person name="Mueller R.-W."/>
            <person name="Bruemmer F."/>
            <person name="Labrenz M."/>
            <person name="Spormann A.M."/>
            <person name="Op Den Camp H."/>
            <person name="Overmann J."/>
            <person name="Amann R."/>
            <person name="Jetten M.S.M."/>
            <person name="Mascher T."/>
            <person name="Medema M.H."/>
            <person name="Devos D.P."/>
            <person name="Kaster A.-K."/>
            <person name="Ovreas L."/>
            <person name="Rohde M."/>
            <person name="Galperin M.Y."/>
            <person name="Jogler C."/>
        </authorList>
    </citation>
    <scope>NUCLEOTIDE SEQUENCE [LARGE SCALE GENOMIC DNA]</scope>
    <source>
        <strain evidence="14 15">Pla123a</strain>
    </source>
</reference>
<evidence type="ECO:0000313" key="14">
    <source>
        <dbReference type="EMBL" id="TWT67006.1"/>
    </source>
</evidence>
<proteinExistence type="inferred from homology"/>
<comment type="function">
    <text evidence="1">Component of the type II secretion system inner membrane complex required for the energy-dependent secretion of extracellular factors such as proteases and toxins from the periplasm.</text>
</comment>
<feature type="domain" description="Type II secretion system protein GspF" evidence="13">
    <location>
        <begin position="64"/>
        <end position="187"/>
    </location>
</feature>
<feature type="transmembrane region" description="Helical" evidence="12">
    <location>
        <begin position="163"/>
        <end position="186"/>
    </location>
</feature>
<accession>A0A5C5XUM1</accession>
<evidence type="ECO:0000256" key="1">
    <source>
        <dbReference type="ARBA" id="ARBA00002684"/>
    </source>
</evidence>
<evidence type="ECO:0000256" key="11">
    <source>
        <dbReference type="RuleBase" id="RU003923"/>
    </source>
</evidence>
<organism evidence="14 15">
    <name type="scientific">Posidoniimonas polymericola</name>
    <dbReference type="NCBI Taxonomy" id="2528002"/>
    <lineage>
        <taxon>Bacteria</taxon>
        <taxon>Pseudomonadati</taxon>
        <taxon>Planctomycetota</taxon>
        <taxon>Planctomycetia</taxon>
        <taxon>Pirellulales</taxon>
        <taxon>Lacipirellulaceae</taxon>
        <taxon>Posidoniimonas</taxon>
    </lineage>
</organism>
<dbReference type="OrthoDB" id="9805682at2"/>
<name>A0A5C5XUM1_9BACT</name>
<keyword evidence="8 12" id="KW-1133">Transmembrane helix</keyword>
<dbReference type="AlphaFoldDB" id="A0A5C5XUM1"/>
<keyword evidence="7 11" id="KW-0812">Transmembrane</keyword>
<evidence type="ECO:0000313" key="15">
    <source>
        <dbReference type="Proteomes" id="UP000318478"/>
    </source>
</evidence>
<dbReference type="InterPro" id="IPR042094">
    <property type="entry name" value="T2SS_GspF_sf"/>
</dbReference>
<evidence type="ECO:0000256" key="12">
    <source>
        <dbReference type="SAM" id="Phobius"/>
    </source>
</evidence>
<comment type="caution">
    <text evidence="14">The sequence shown here is derived from an EMBL/GenBank/DDBJ whole genome shotgun (WGS) entry which is preliminary data.</text>
</comment>
<evidence type="ECO:0000259" key="13">
    <source>
        <dbReference type="Pfam" id="PF00482"/>
    </source>
</evidence>
<keyword evidence="9 12" id="KW-0472">Membrane</keyword>
<dbReference type="PROSITE" id="PS00874">
    <property type="entry name" value="T2SP_F"/>
    <property type="match status" value="1"/>
</dbReference>
<evidence type="ECO:0000256" key="4">
    <source>
        <dbReference type="ARBA" id="ARBA00022448"/>
    </source>
</evidence>
<evidence type="ECO:0000256" key="6">
    <source>
        <dbReference type="ARBA" id="ARBA00022519"/>
    </source>
</evidence>
<evidence type="ECO:0000256" key="8">
    <source>
        <dbReference type="ARBA" id="ARBA00022989"/>
    </source>
</evidence>
<evidence type="ECO:0000256" key="9">
    <source>
        <dbReference type="ARBA" id="ARBA00023136"/>
    </source>
</evidence>
<dbReference type="FunFam" id="1.20.81.30:FF:000001">
    <property type="entry name" value="Type II secretion system protein F"/>
    <property type="match status" value="1"/>
</dbReference>
<dbReference type="Pfam" id="PF00482">
    <property type="entry name" value="T2SSF"/>
    <property type="match status" value="2"/>
</dbReference>
<evidence type="ECO:0000256" key="10">
    <source>
        <dbReference type="ARBA" id="ARBA00030750"/>
    </source>
</evidence>
<dbReference type="PANTHER" id="PTHR30012">
    <property type="entry name" value="GENERAL SECRETION PATHWAY PROTEIN"/>
    <property type="match status" value="1"/>
</dbReference>
<dbReference type="InterPro" id="IPR001992">
    <property type="entry name" value="T2SS_GspF/T4SS_PilC_CS"/>
</dbReference>
<gene>
    <name evidence="14" type="primary">epsF_7</name>
    <name evidence="14" type="ORF">Pla123a_44350</name>
</gene>
<comment type="subcellular location">
    <subcellularLocation>
        <location evidence="2">Cell inner membrane</location>
        <topology evidence="2">Multi-pass membrane protein</topology>
    </subcellularLocation>
    <subcellularLocation>
        <location evidence="11">Cell membrane</location>
        <topology evidence="11">Multi-pass membrane protein</topology>
    </subcellularLocation>
</comment>
<dbReference type="Gene3D" id="1.20.81.30">
    <property type="entry name" value="Type II secretion system (T2SS), domain F"/>
    <property type="match status" value="2"/>
</dbReference>